<keyword evidence="1" id="KW-0472">Membrane</keyword>
<keyword evidence="2" id="KW-0732">Signal</keyword>
<dbReference type="EMBL" id="LCKF01000018">
    <property type="protein sequence ID" value="KKT91104.1"/>
    <property type="molecule type" value="Genomic_DNA"/>
</dbReference>
<feature type="chain" id="PRO_5002538922" evidence="2">
    <location>
        <begin position="23"/>
        <end position="198"/>
    </location>
</feature>
<organism evidence="3 4">
    <name type="scientific">Candidatus Jorgensenbacteria bacterium GW2011_GWA2_45_13</name>
    <dbReference type="NCBI Taxonomy" id="1618662"/>
    <lineage>
        <taxon>Bacteria</taxon>
        <taxon>Candidatus Joergenseniibacteriota</taxon>
    </lineage>
</organism>
<evidence type="ECO:0000256" key="1">
    <source>
        <dbReference type="SAM" id="Phobius"/>
    </source>
</evidence>
<sequence>MKKTLFGLLVVGFFVIAGSAFAQVGMMGWYPQNNSGADESVLTQNASMESALQEIYKTQNITSSAKVDCSKVTDVQFEKLGDAYMGLMLPNESQHEVMDNMMGGEGSESLTEAHINMGRSYLGCWSNYNSGPVFMPMMGASYSTNYPSGGAMHGYGWGWNMMGGGFGGYSWFGIITMLFLWTLLILGIIALVKWVNKK</sequence>
<proteinExistence type="predicted"/>
<dbReference type="AlphaFoldDB" id="A0A0G1P3Z8"/>
<name>A0A0G1P3Z8_9BACT</name>
<keyword evidence="1" id="KW-0812">Transmembrane</keyword>
<accession>A0A0G1P3Z8</accession>
<feature type="signal peptide" evidence="2">
    <location>
        <begin position="1"/>
        <end position="22"/>
    </location>
</feature>
<feature type="transmembrane region" description="Helical" evidence="1">
    <location>
        <begin position="169"/>
        <end position="192"/>
    </location>
</feature>
<reference evidence="3 4" key="1">
    <citation type="journal article" date="2015" name="Nature">
        <title>rRNA introns, odd ribosomes, and small enigmatic genomes across a large radiation of phyla.</title>
        <authorList>
            <person name="Brown C.T."/>
            <person name="Hug L.A."/>
            <person name="Thomas B.C."/>
            <person name="Sharon I."/>
            <person name="Castelle C.J."/>
            <person name="Singh A."/>
            <person name="Wilkins M.J."/>
            <person name="Williams K.H."/>
            <person name="Banfield J.F."/>
        </authorList>
    </citation>
    <scope>NUCLEOTIDE SEQUENCE [LARGE SCALE GENOMIC DNA]</scope>
</reference>
<evidence type="ECO:0000256" key="2">
    <source>
        <dbReference type="SAM" id="SignalP"/>
    </source>
</evidence>
<evidence type="ECO:0000313" key="3">
    <source>
        <dbReference type="EMBL" id="KKT91104.1"/>
    </source>
</evidence>
<gene>
    <name evidence="3" type="ORF">UW92_C0018G0004</name>
</gene>
<keyword evidence="1" id="KW-1133">Transmembrane helix</keyword>
<protein>
    <submittedName>
        <fullName evidence="3">Uncharacterized protein</fullName>
    </submittedName>
</protein>
<dbReference type="Proteomes" id="UP000033966">
    <property type="component" value="Unassembled WGS sequence"/>
</dbReference>
<evidence type="ECO:0000313" key="4">
    <source>
        <dbReference type="Proteomes" id="UP000033966"/>
    </source>
</evidence>
<comment type="caution">
    <text evidence="3">The sequence shown here is derived from an EMBL/GenBank/DDBJ whole genome shotgun (WGS) entry which is preliminary data.</text>
</comment>